<dbReference type="EMBL" id="QZKU01000129">
    <property type="protein sequence ID" value="RJP15989.1"/>
    <property type="molecule type" value="Genomic_DNA"/>
</dbReference>
<organism evidence="6 7">
    <name type="scientific">Abyssobacteria bacterium (strain SURF_5)</name>
    <dbReference type="NCBI Taxonomy" id="2093360"/>
    <lineage>
        <taxon>Bacteria</taxon>
        <taxon>Pseudomonadati</taxon>
        <taxon>Candidatus Hydrogenedentota</taxon>
        <taxon>Candidatus Abyssobacteria</taxon>
    </lineage>
</organism>
<keyword evidence="3 6" id="KW-0067">ATP-binding</keyword>
<dbReference type="Proteomes" id="UP000265882">
    <property type="component" value="Unassembled WGS sequence"/>
</dbReference>
<dbReference type="InterPro" id="IPR003439">
    <property type="entry name" value="ABC_transporter-like_ATP-bd"/>
</dbReference>
<dbReference type="InterPro" id="IPR017871">
    <property type="entry name" value="ABC_transporter-like_CS"/>
</dbReference>
<dbReference type="PROSITE" id="PS50893">
    <property type="entry name" value="ABC_TRANSPORTER_2"/>
    <property type="match status" value="1"/>
</dbReference>
<evidence type="ECO:0000313" key="6">
    <source>
        <dbReference type="EMBL" id="RJP15989.1"/>
    </source>
</evidence>
<comment type="similarity">
    <text evidence="4">Belongs to the ABC transporter superfamily. Macrolide exporter (TC 3.A.1.122) family.</text>
</comment>
<dbReference type="AlphaFoldDB" id="A0A3A4N897"/>
<sequence length="225" mass="24749">MAELLAETESIKKVFQNGQLCVEALRGVSMRIHRGEFVAIMGPSGSGKSTLMHIIGCLDRPSSGVYRFGGRDVSNLSDKQLSRIRANEIGFVFQTFNLIHGFNVLENVRLPFLYRDDDEGLTDRRVVSAIEKVGLAGRIQHRPSELSGGELQRVAIARAIAIDPVIVLADEPTGNLDFGTGRDIMSLFLQLNAQGMTVVLVTHDRQLAECAQRIIHIRDGAIQPD</sequence>
<dbReference type="SUPFAM" id="SSF52540">
    <property type="entry name" value="P-loop containing nucleoside triphosphate hydrolases"/>
    <property type="match status" value="1"/>
</dbReference>
<evidence type="ECO:0000256" key="1">
    <source>
        <dbReference type="ARBA" id="ARBA00022448"/>
    </source>
</evidence>
<comment type="caution">
    <text evidence="6">The sequence shown here is derived from an EMBL/GenBank/DDBJ whole genome shotgun (WGS) entry which is preliminary data.</text>
</comment>
<dbReference type="Pfam" id="PF00005">
    <property type="entry name" value="ABC_tran"/>
    <property type="match status" value="1"/>
</dbReference>
<evidence type="ECO:0000256" key="4">
    <source>
        <dbReference type="ARBA" id="ARBA00038388"/>
    </source>
</evidence>
<dbReference type="SMART" id="SM00382">
    <property type="entry name" value="AAA"/>
    <property type="match status" value="1"/>
</dbReference>
<protein>
    <submittedName>
        <fullName evidence="6">ABC transporter ATP-binding protein</fullName>
    </submittedName>
</protein>
<dbReference type="Gene3D" id="3.40.50.300">
    <property type="entry name" value="P-loop containing nucleotide triphosphate hydrolases"/>
    <property type="match status" value="1"/>
</dbReference>
<gene>
    <name evidence="6" type="ORF">C4520_19625</name>
</gene>
<dbReference type="GO" id="GO:0098796">
    <property type="term" value="C:membrane protein complex"/>
    <property type="evidence" value="ECO:0007669"/>
    <property type="project" value="UniProtKB-ARBA"/>
</dbReference>
<evidence type="ECO:0000256" key="2">
    <source>
        <dbReference type="ARBA" id="ARBA00022741"/>
    </source>
</evidence>
<dbReference type="PANTHER" id="PTHR42798">
    <property type="entry name" value="LIPOPROTEIN-RELEASING SYSTEM ATP-BINDING PROTEIN LOLD"/>
    <property type="match status" value="1"/>
</dbReference>
<reference evidence="6 7" key="1">
    <citation type="journal article" date="2017" name="ISME J.">
        <title>Energy and carbon metabolisms in a deep terrestrial subsurface fluid microbial community.</title>
        <authorList>
            <person name="Momper L."/>
            <person name="Jungbluth S.P."/>
            <person name="Lee M.D."/>
            <person name="Amend J.P."/>
        </authorList>
    </citation>
    <scope>NUCLEOTIDE SEQUENCE [LARGE SCALE GENOMIC DNA]</scope>
    <source>
        <strain evidence="6">SURF_5</strain>
    </source>
</reference>
<dbReference type="FunFam" id="3.40.50.300:FF:000032">
    <property type="entry name" value="Export ABC transporter ATP-binding protein"/>
    <property type="match status" value="1"/>
</dbReference>
<dbReference type="PANTHER" id="PTHR42798:SF6">
    <property type="entry name" value="CELL DIVISION ATP-BINDING PROTEIN FTSE"/>
    <property type="match status" value="1"/>
</dbReference>
<name>A0A3A4N897_ABYX5</name>
<keyword evidence="1" id="KW-0813">Transport</keyword>
<accession>A0A3A4N897</accession>
<dbReference type="GO" id="GO:0022857">
    <property type="term" value="F:transmembrane transporter activity"/>
    <property type="evidence" value="ECO:0007669"/>
    <property type="project" value="UniProtKB-ARBA"/>
</dbReference>
<evidence type="ECO:0000313" key="7">
    <source>
        <dbReference type="Proteomes" id="UP000265882"/>
    </source>
</evidence>
<evidence type="ECO:0000256" key="3">
    <source>
        <dbReference type="ARBA" id="ARBA00022840"/>
    </source>
</evidence>
<dbReference type="GO" id="GO:0005524">
    <property type="term" value="F:ATP binding"/>
    <property type="evidence" value="ECO:0007669"/>
    <property type="project" value="UniProtKB-KW"/>
</dbReference>
<dbReference type="InterPro" id="IPR027417">
    <property type="entry name" value="P-loop_NTPase"/>
</dbReference>
<dbReference type="CDD" id="cd03255">
    <property type="entry name" value="ABC_MJ0796_LolCDE_FtsE"/>
    <property type="match status" value="1"/>
</dbReference>
<evidence type="ECO:0000259" key="5">
    <source>
        <dbReference type="PROSITE" id="PS50893"/>
    </source>
</evidence>
<dbReference type="InterPro" id="IPR003593">
    <property type="entry name" value="AAA+_ATPase"/>
</dbReference>
<dbReference type="PROSITE" id="PS00211">
    <property type="entry name" value="ABC_TRANSPORTER_1"/>
    <property type="match status" value="1"/>
</dbReference>
<dbReference type="InterPro" id="IPR017911">
    <property type="entry name" value="MacB-like_ATP-bd"/>
</dbReference>
<dbReference type="GO" id="GO:0016887">
    <property type="term" value="F:ATP hydrolysis activity"/>
    <property type="evidence" value="ECO:0007669"/>
    <property type="project" value="InterPro"/>
</dbReference>
<keyword evidence="2" id="KW-0547">Nucleotide-binding</keyword>
<proteinExistence type="inferred from homology"/>
<feature type="domain" description="ABC transporter" evidence="5">
    <location>
        <begin position="6"/>
        <end position="225"/>
    </location>
</feature>